<evidence type="ECO:0000256" key="5">
    <source>
        <dbReference type="HAMAP-Rule" id="MF_00149"/>
    </source>
</evidence>
<protein>
    <recommendedName>
        <fullName evidence="2 5">DNA mismatch repair protein MutL</fullName>
    </recommendedName>
</protein>
<dbReference type="InterPro" id="IPR037198">
    <property type="entry name" value="MutL_C_sf"/>
</dbReference>
<dbReference type="PANTHER" id="PTHR10073">
    <property type="entry name" value="DNA MISMATCH REPAIR PROTEIN MLH, PMS, MUTL"/>
    <property type="match status" value="1"/>
</dbReference>
<evidence type="ECO:0000313" key="10">
    <source>
        <dbReference type="EMBL" id="SFI78844.1"/>
    </source>
</evidence>
<comment type="similarity">
    <text evidence="1 5">Belongs to the DNA mismatch repair MutL/HexB family.</text>
</comment>
<dbReference type="Proteomes" id="UP000224607">
    <property type="component" value="Unassembled WGS sequence"/>
</dbReference>
<dbReference type="Gene3D" id="3.30.1370.100">
    <property type="entry name" value="MutL, C-terminal domain, regulatory subdomain"/>
    <property type="match status" value="1"/>
</dbReference>
<feature type="region of interest" description="Disordered" evidence="6">
    <location>
        <begin position="369"/>
        <end position="412"/>
    </location>
</feature>
<dbReference type="NCBIfam" id="NF000948">
    <property type="entry name" value="PRK00095.1-1"/>
    <property type="match status" value="1"/>
</dbReference>
<evidence type="ECO:0000256" key="1">
    <source>
        <dbReference type="ARBA" id="ARBA00006082"/>
    </source>
</evidence>
<dbReference type="GO" id="GO:0030983">
    <property type="term" value="F:mismatched DNA binding"/>
    <property type="evidence" value="ECO:0007669"/>
    <property type="project" value="InterPro"/>
</dbReference>
<feature type="domain" description="MutL C-terminal dimerisation" evidence="7">
    <location>
        <begin position="477"/>
        <end position="612"/>
    </location>
</feature>
<feature type="compositionally biased region" description="Low complexity" evidence="6">
    <location>
        <begin position="443"/>
        <end position="459"/>
    </location>
</feature>
<dbReference type="CDD" id="cd03482">
    <property type="entry name" value="MutL_Trans_MutL"/>
    <property type="match status" value="1"/>
</dbReference>
<dbReference type="SMART" id="SM00853">
    <property type="entry name" value="MutL_C"/>
    <property type="match status" value="1"/>
</dbReference>
<dbReference type="InterPro" id="IPR014721">
    <property type="entry name" value="Ribsml_uS5_D2-typ_fold_subgr"/>
</dbReference>
<dbReference type="HAMAP" id="MF_00149">
    <property type="entry name" value="DNA_mis_repair"/>
    <property type="match status" value="1"/>
</dbReference>
<dbReference type="EMBL" id="NITY01000005">
    <property type="protein sequence ID" value="PHM44527.1"/>
    <property type="molecule type" value="Genomic_DNA"/>
</dbReference>
<keyword evidence="12" id="KW-1185">Reference proteome</keyword>
<dbReference type="InterPro" id="IPR002099">
    <property type="entry name" value="MutL/Mlh/PMS"/>
</dbReference>
<dbReference type="Gene3D" id="3.30.565.10">
    <property type="entry name" value="Histidine kinase-like ATPase, C-terminal domain"/>
    <property type="match status" value="1"/>
</dbReference>
<dbReference type="InterPro" id="IPR042120">
    <property type="entry name" value="MutL_C_dimsub"/>
</dbReference>
<dbReference type="FunFam" id="3.30.230.10:FF:000013">
    <property type="entry name" value="DNA mismatch repair endonuclease MutL"/>
    <property type="match status" value="1"/>
</dbReference>
<dbReference type="InterPro" id="IPR014762">
    <property type="entry name" value="DNA_mismatch_repair_CS"/>
</dbReference>
<dbReference type="Proteomes" id="UP000198919">
    <property type="component" value="Unassembled WGS sequence"/>
</dbReference>
<dbReference type="FunFam" id="3.30.565.10:FF:000003">
    <property type="entry name" value="DNA mismatch repair endonuclease MutL"/>
    <property type="match status" value="1"/>
</dbReference>
<reference evidence="10" key="1">
    <citation type="submission" date="2016-10" db="EMBL/GenBank/DDBJ databases">
        <authorList>
            <person name="de Groot N.N."/>
        </authorList>
    </citation>
    <scope>NUCLEOTIDE SEQUENCE [LARGE SCALE GENOMIC DNA]</scope>
    <source>
        <strain evidence="10">DSM 17908</strain>
    </source>
</reference>
<dbReference type="SUPFAM" id="SSF55874">
    <property type="entry name" value="ATPase domain of HSP90 chaperone/DNA topoisomerase II/histidine kinase"/>
    <property type="match status" value="1"/>
</dbReference>
<dbReference type="InterPro" id="IPR020667">
    <property type="entry name" value="DNA_mismatch_repair_MutL"/>
</dbReference>
<dbReference type="Pfam" id="PF01119">
    <property type="entry name" value="DNA_mis_repair"/>
    <property type="match status" value="1"/>
</dbReference>
<evidence type="ECO:0000313" key="9">
    <source>
        <dbReference type="EMBL" id="PHM44527.1"/>
    </source>
</evidence>
<dbReference type="OrthoDB" id="9763467at2"/>
<dbReference type="GO" id="GO:0032300">
    <property type="term" value="C:mismatch repair complex"/>
    <property type="evidence" value="ECO:0007669"/>
    <property type="project" value="InterPro"/>
</dbReference>
<evidence type="ECO:0000313" key="12">
    <source>
        <dbReference type="Proteomes" id="UP000224607"/>
    </source>
</evidence>
<dbReference type="Pfam" id="PF08676">
    <property type="entry name" value="MutL_C"/>
    <property type="match status" value="1"/>
</dbReference>
<comment type="function">
    <text evidence="5">This protein is involved in the repair of mismatches in DNA. It is required for dam-dependent methyl-directed DNA mismatch repair. May act as a 'molecular matchmaker', a protein that promotes the formation of a stable complex between two or more DNA-binding proteins in an ATP-dependent manner without itself being part of a final effector complex.</text>
</comment>
<dbReference type="NCBIfam" id="TIGR00585">
    <property type="entry name" value="mutl"/>
    <property type="match status" value="1"/>
</dbReference>
<reference evidence="11" key="2">
    <citation type="submission" date="2016-10" db="EMBL/GenBank/DDBJ databases">
        <authorList>
            <person name="Varghese N."/>
            <person name="Submissions S."/>
        </authorList>
    </citation>
    <scope>NUCLEOTIDE SEQUENCE [LARGE SCALE GENOMIC DNA]</scope>
    <source>
        <strain evidence="11">DSM 17908</strain>
    </source>
</reference>
<feature type="domain" description="DNA mismatch repair protein S5" evidence="8">
    <location>
        <begin position="212"/>
        <end position="330"/>
    </location>
</feature>
<dbReference type="InterPro" id="IPR014790">
    <property type="entry name" value="MutL_C"/>
</dbReference>
<proteinExistence type="inferred from homology"/>
<dbReference type="InterPro" id="IPR036890">
    <property type="entry name" value="HATPase_C_sf"/>
</dbReference>
<evidence type="ECO:0000259" key="7">
    <source>
        <dbReference type="SMART" id="SM00853"/>
    </source>
</evidence>
<reference evidence="9 12" key="3">
    <citation type="journal article" date="2017" name="Nat. Microbiol.">
        <title>Natural product diversity associated with the nematode symbionts Photorhabdus and Xenorhabdus.</title>
        <authorList>
            <person name="Tobias N.J."/>
            <person name="Wolff H."/>
            <person name="Djahanschiri B."/>
            <person name="Grundmann F."/>
            <person name="Kronenwerth M."/>
            <person name="Shi Y.M."/>
            <person name="Simonyi S."/>
            <person name="Grun P."/>
            <person name="Shapiro-Ilan D."/>
            <person name="Pidot S.J."/>
            <person name="Stinear T.P."/>
            <person name="Ebersberger I."/>
            <person name="Bode H.B."/>
        </authorList>
    </citation>
    <scope>NUCLEOTIDE SEQUENCE [LARGE SCALE GENOMIC DNA]</scope>
    <source>
        <strain evidence="9 12">DSM 17908</strain>
    </source>
</reference>
<dbReference type="Gene3D" id="3.30.1540.20">
    <property type="entry name" value="MutL, C-terminal domain, dimerisation subdomain"/>
    <property type="match status" value="1"/>
</dbReference>
<dbReference type="InterPro" id="IPR042121">
    <property type="entry name" value="MutL_C_regsub"/>
</dbReference>
<evidence type="ECO:0000256" key="2">
    <source>
        <dbReference type="ARBA" id="ARBA00021975"/>
    </source>
</evidence>
<feature type="compositionally biased region" description="Basic and acidic residues" evidence="6">
    <location>
        <begin position="428"/>
        <end position="441"/>
    </location>
</feature>
<dbReference type="Gene3D" id="3.30.230.10">
    <property type="match status" value="1"/>
</dbReference>
<feature type="compositionally biased region" description="Basic and acidic residues" evidence="6">
    <location>
        <begin position="379"/>
        <end position="412"/>
    </location>
</feature>
<evidence type="ECO:0000256" key="4">
    <source>
        <dbReference type="ARBA" id="ARBA00023204"/>
    </source>
</evidence>
<dbReference type="PROSITE" id="PS00058">
    <property type="entry name" value="DNA_MISMATCH_REPAIR_1"/>
    <property type="match status" value="1"/>
</dbReference>
<evidence type="ECO:0000256" key="3">
    <source>
        <dbReference type="ARBA" id="ARBA00022763"/>
    </source>
</evidence>
<dbReference type="EMBL" id="FORG01000003">
    <property type="protein sequence ID" value="SFI78844.1"/>
    <property type="molecule type" value="Genomic_DNA"/>
</dbReference>
<name>A0A1I3L2D2_9GAMM</name>
<dbReference type="InterPro" id="IPR013507">
    <property type="entry name" value="DNA_mismatch_S5_2-like"/>
</dbReference>
<dbReference type="GO" id="GO:0005524">
    <property type="term" value="F:ATP binding"/>
    <property type="evidence" value="ECO:0007669"/>
    <property type="project" value="InterPro"/>
</dbReference>
<dbReference type="Pfam" id="PF13589">
    <property type="entry name" value="HATPase_c_3"/>
    <property type="match status" value="1"/>
</dbReference>
<dbReference type="CDD" id="cd16926">
    <property type="entry name" value="HATPase_MutL-MLH-PMS-like"/>
    <property type="match status" value="1"/>
</dbReference>
<dbReference type="AlphaFoldDB" id="A0A1I3L2D2"/>
<feature type="region of interest" description="Disordered" evidence="6">
    <location>
        <begin position="425"/>
        <end position="467"/>
    </location>
</feature>
<organism evidence="10 11">
    <name type="scientific">Xenorhabdus mauleonii</name>
    <dbReference type="NCBI Taxonomy" id="351675"/>
    <lineage>
        <taxon>Bacteria</taxon>
        <taxon>Pseudomonadati</taxon>
        <taxon>Pseudomonadota</taxon>
        <taxon>Gammaproteobacteria</taxon>
        <taxon>Enterobacterales</taxon>
        <taxon>Morganellaceae</taxon>
        <taxon>Xenorhabdus</taxon>
    </lineage>
</organism>
<accession>A0A1I3L2D2</accession>
<dbReference type="GO" id="GO:0140664">
    <property type="term" value="F:ATP-dependent DNA damage sensor activity"/>
    <property type="evidence" value="ECO:0007669"/>
    <property type="project" value="InterPro"/>
</dbReference>
<dbReference type="SUPFAM" id="SSF118116">
    <property type="entry name" value="DNA mismatch repair protein MutL"/>
    <property type="match status" value="1"/>
</dbReference>
<dbReference type="RefSeq" id="WP_092508335.1">
    <property type="nucleotide sequence ID" value="NZ_CAWNQB010000045.1"/>
</dbReference>
<dbReference type="PANTHER" id="PTHR10073:SF12">
    <property type="entry name" value="DNA MISMATCH REPAIR PROTEIN MLH1"/>
    <property type="match status" value="1"/>
</dbReference>
<keyword evidence="4 5" id="KW-0234">DNA repair</keyword>
<evidence type="ECO:0000256" key="6">
    <source>
        <dbReference type="SAM" id="MobiDB-lite"/>
    </source>
</evidence>
<evidence type="ECO:0000259" key="8">
    <source>
        <dbReference type="SMART" id="SM01340"/>
    </source>
</evidence>
<dbReference type="InterPro" id="IPR038973">
    <property type="entry name" value="MutL/Mlh/Pms-like"/>
</dbReference>
<gene>
    <name evidence="5" type="primary">mutL</name>
    <name evidence="10" type="ORF">SAMN05421680_103270</name>
    <name evidence="9" type="ORF">Xmau_01684</name>
</gene>
<dbReference type="GO" id="GO:0016887">
    <property type="term" value="F:ATP hydrolysis activity"/>
    <property type="evidence" value="ECO:0007669"/>
    <property type="project" value="InterPro"/>
</dbReference>
<sequence>MAIKILPPQLANQIAAGEVVERPASVVKELVENSLDAGASRIDIDIERGGAKLIRIRDNGCGISKQDLTLALARHATSKIASLDDLEAIVSMGFRGEALASISSVSRLTLTSRPESQTEAWQSYAEGRDMDVTVKPAAHPVGTTVEVLDLFYNTPARRKFLRTEKTEFGHIDEVVRRIALARLDVAINLNHNGKLVRQYRPAKDESQHERRLAAICGAGFVQQSLALSWQHDSLSIKGWVADPSSAKAGSEIQYCYVNGRMMRDRLINHAIRQAYQDLIHGEQQPAYVLYLEIDPHQVDVNVHPAKHEVRFHQARLVHDFIYQGVAAVLKQRGSGAELGLALQEPTESWVPENRPSAGENHFLRKNTEAGVTPSQHPRHHEESGSHKGQEREKRSYSGHEASQSHHGESYQKKQGELYQKFMQVTPSQERRPLFPERKAATDNENSSSGSGNNPNFSASQNVSKNPKLGNNHSFGKVLSIYADTYALLESPSGVGLLSLPVAERWLKRAQLTPGEQGLKPQPLLIPLKLALNQAEMGVLKQNSELLKTFGIESSVAHGKVTIHAVSLPLRQQNLPKLVPELLGYLGEKSAASAEQITIWLSRHIGSEHETWNVAQAVQLLADVERLCPQLVASPPDGLLQLIDLQAVVALLNHE</sequence>
<evidence type="ECO:0000313" key="11">
    <source>
        <dbReference type="Proteomes" id="UP000198919"/>
    </source>
</evidence>
<dbReference type="SUPFAM" id="SSF54211">
    <property type="entry name" value="Ribosomal protein S5 domain 2-like"/>
    <property type="match status" value="1"/>
</dbReference>
<dbReference type="InterPro" id="IPR020568">
    <property type="entry name" value="Ribosomal_Su5_D2-typ_SF"/>
</dbReference>
<dbReference type="GO" id="GO:0006298">
    <property type="term" value="P:mismatch repair"/>
    <property type="evidence" value="ECO:0007669"/>
    <property type="project" value="UniProtKB-UniRule"/>
</dbReference>
<dbReference type="STRING" id="351675.SAMN05421680_103270"/>
<keyword evidence="3 5" id="KW-0227">DNA damage</keyword>
<dbReference type="SMART" id="SM01340">
    <property type="entry name" value="DNA_mis_repair"/>
    <property type="match status" value="1"/>
</dbReference>